<reference evidence="2 3" key="1">
    <citation type="journal article" date="2014" name="Nat. Genet.">
        <title>Genome sequence of the hot pepper provides insights into the evolution of pungency in Capsicum species.</title>
        <authorList>
            <person name="Kim S."/>
            <person name="Park M."/>
            <person name="Yeom S.I."/>
            <person name="Kim Y.M."/>
            <person name="Lee J.M."/>
            <person name="Lee H.A."/>
            <person name="Seo E."/>
            <person name="Choi J."/>
            <person name="Cheong K."/>
            <person name="Kim K.T."/>
            <person name="Jung K."/>
            <person name="Lee G.W."/>
            <person name="Oh S.K."/>
            <person name="Bae C."/>
            <person name="Kim S.B."/>
            <person name="Lee H.Y."/>
            <person name="Kim S.Y."/>
            <person name="Kim M.S."/>
            <person name="Kang B.C."/>
            <person name="Jo Y.D."/>
            <person name="Yang H.B."/>
            <person name="Jeong H.J."/>
            <person name="Kang W.H."/>
            <person name="Kwon J.K."/>
            <person name="Shin C."/>
            <person name="Lim J.Y."/>
            <person name="Park J.H."/>
            <person name="Huh J.H."/>
            <person name="Kim J.S."/>
            <person name="Kim B.D."/>
            <person name="Cohen O."/>
            <person name="Paran I."/>
            <person name="Suh M.C."/>
            <person name="Lee S.B."/>
            <person name="Kim Y.K."/>
            <person name="Shin Y."/>
            <person name="Noh S.J."/>
            <person name="Park J."/>
            <person name="Seo Y.S."/>
            <person name="Kwon S.Y."/>
            <person name="Kim H.A."/>
            <person name="Park J.M."/>
            <person name="Kim H.J."/>
            <person name="Choi S.B."/>
            <person name="Bosland P.W."/>
            <person name="Reeves G."/>
            <person name="Jo S.H."/>
            <person name="Lee B.W."/>
            <person name="Cho H.T."/>
            <person name="Choi H.S."/>
            <person name="Lee M.S."/>
            <person name="Yu Y."/>
            <person name="Do Choi Y."/>
            <person name="Park B.S."/>
            <person name="van Deynze A."/>
            <person name="Ashrafi H."/>
            <person name="Hill T."/>
            <person name="Kim W.T."/>
            <person name="Pai H.S."/>
            <person name="Ahn H.K."/>
            <person name="Yeam I."/>
            <person name="Giovannoni J.J."/>
            <person name="Rose J.K."/>
            <person name="Sorensen I."/>
            <person name="Lee S.J."/>
            <person name="Kim R.W."/>
            <person name="Choi I.Y."/>
            <person name="Choi B.S."/>
            <person name="Lim J.S."/>
            <person name="Lee Y.H."/>
            <person name="Choi D."/>
        </authorList>
    </citation>
    <scope>NUCLEOTIDE SEQUENCE [LARGE SCALE GENOMIC DNA]</scope>
    <source>
        <strain evidence="3">cv. CM334</strain>
    </source>
</reference>
<proteinExistence type="predicted"/>
<name>A0A2G2Z0F3_CAPAN</name>
<evidence type="ECO:0000313" key="3">
    <source>
        <dbReference type="Proteomes" id="UP000222542"/>
    </source>
</evidence>
<keyword evidence="3" id="KW-1185">Reference proteome</keyword>
<dbReference type="Proteomes" id="UP000222542">
    <property type="component" value="Unassembled WGS sequence"/>
</dbReference>
<evidence type="ECO:0008006" key="4">
    <source>
        <dbReference type="Google" id="ProtNLM"/>
    </source>
</evidence>
<dbReference type="EMBL" id="AYRZ02000007">
    <property type="protein sequence ID" value="PHT75466.1"/>
    <property type="molecule type" value="Genomic_DNA"/>
</dbReference>
<feature type="compositionally biased region" description="Polar residues" evidence="1">
    <location>
        <begin position="84"/>
        <end position="95"/>
    </location>
</feature>
<feature type="compositionally biased region" description="Basic and acidic residues" evidence="1">
    <location>
        <begin position="98"/>
        <end position="109"/>
    </location>
</feature>
<dbReference type="AlphaFoldDB" id="A0A2G2Z0F3"/>
<feature type="region of interest" description="Disordered" evidence="1">
    <location>
        <begin position="84"/>
        <end position="121"/>
    </location>
</feature>
<protein>
    <recommendedName>
        <fullName evidence="4">Retrovirus-related Pol polyprotein from transposon TNT 1-94</fullName>
    </recommendedName>
</protein>
<evidence type="ECO:0000313" key="2">
    <source>
        <dbReference type="EMBL" id="PHT75466.1"/>
    </source>
</evidence>
<dbReference type="Gramene" id="PHT75466">
    <property type="protein sequence ID" value="PHT75466"/>
    <property type="gene ID" value="T459_18988"/>
</dbReference>
<comment type="caution">
    <text evidence="2">The sequence shown here is derived from an EMBL/GenBank/DDBJ whole genome shotgun (WGS) entry which is preliminary data.</text>
</comment>
<gene>
    <name evidence="2" type="ORF">T459_18988</name>
</gene>
<evidence type="ECO:0000256" key="1">
    <source>
        <dbReference type="SAM" id="MobiDB-lite"/>
    </source>
</evidence>
<organism evidence="2 3">
    <name type="scientific">Capsicum annuum</name>
    <name type="common">Capsicum pepper</name>
    <dbReference type="NCBI Taxonomy" id="4072"/>
    <lineage>
        <taxon>Eukaryota</taxon>
        <taxon>Viridiplantae</taxon>
        <taxon>Streptophyta</taxon>
        <taxon>Embryophyta</taxon>
        <taxon>Tracheophyta</taxon>
        <taxon>Spermatophyta</taxon>
        <taxon>Magnoliopsida</taxon>
        <taxon>eudicotyledons</taxon>
        <taxon>Gunneridae</taxon>
        <taxon>Pentapetalae</taxon>
        <taxon>asterids</taxon>
        <taxon>lamiids</taxon>
        <taxon>Solanales</taxon>
        <taxon>Solanaceae</taxon>
        <taxon>Solanoideae</taxon>
        <taxon>Capsiceae</taxon>
        <taxon>Capsicum</taxon>
    </lineage>
</organism>
<dbReference type="STRING" id="4072.A0A2G2Z0F3"/>
<reference evidence="2 3" key="2">
    <citation type="journal article" date="2017" name="Genome Biol.">
        <title>New reference genome sequences of hot pepper reveal the massive evolution of plant disease-resistance genes by retroduplication.</title>
        <authorList>
            <person name="Kim S."/>
            <person name="Park J."/>
            <person name="Yeom S.I."/>
            <person name="Kim Y.M."/>
            <person name="Seo E."/>
            <person name="Kim K.T."/>
            <person name="Kim M.S."/>
            <person name="Lee J.M."/>
            <person name="Cheong K."/>
            <person name="Shin H.S."/>
            <person name="Kim S.B."/>
            <person name="Han K."/>
            <person name="Lee J."/>
            <person name="Park M."/>
            <person name="Lee H.A."/>
            <person name="Lee H.Y."/>
            <person name="Lee Y."/>
            <person name="Oh S."/>
            <person name="Lee J.H."/>
            <person name="Choi E."/>
            <person name="Choi E."/>
            <person name="Lee S.E."/>
            <person name="Jeon J."/>
            <person name="Kim H."/>
            <person name="Choi G."/>
            <person name="Song H."/>
            <person name="Lee J."/>
            <person name="Lee S.C."/>
            <person name="Kwon J.K."/>
            <person name="Lee H.Y."/>
            <person name="Koo N."/>
            <person name="Hong Y."/>
            <person name="Kim R.W."/>
            <person name="Kang W.H."/>
            <person name="Huh J.H."/>
            <person name="Kang B.C."/>
            <person name="Yang T.J."/>
            <person name="Lee Y.H."/>
            <person name="Bennetzen J.L."/>
            <person name="Choi D."/>
        </authorList>
    </citation>
    <scope>NUCLEOTIDE SEQUENCE [LARGE SCALE GENOMIC DNA]</scope>
    <source>
        <strain evidence="3">cv. CM334</strain>
    </source>
</reference>
<accession>A0A2G2Z0F3</accession>
<dbReference type="CDD" id="cd09272">
    <property type="entry name" value="RNase_HI_RT_Ty1"/>
    <property type="match status" value="1"/>
</dbReference>
<sequence>MKSEFIALGKDSEEAEWLQNLLEDIPYWPKLLAPVCIHCDSQATIDRAGSMMYNGKSRHIRQRHNTIRELLSSRIITVDYVNSKDNVSNPLTNGLSREGVERTSKEMGLRPRISQHGDNST</sequence>